<organism evidence="2">
    <name type="scientific">Woronichinia naegeliana WA131</name>
    <dbReference type="NCBI Taxonomy" id="2824559"/>
    <lineage>
        <taxon>Bacteria</taxon>
        <taxon>Bacillati</taxon>
        <taxon>Cyanobacteriota</taxon>
        <taxon>Cyanophyceae</taxon>
        <taxon>Synechococcales</taxon>
        <taxon>Coelosphaeriaceae</taxon>
        <taxon>Woronichinia</taxon>
    </lineage>
</organism>
<feature type="transmembrane region" description="Helical" evidence="1">
    <location>
        <begin position="130"/>
        <end position="151"/>
    </location>
</feature>
<keyword evidence="1" id="KW-0472">Membrane</keyword>
<dbReference type="NCBIfam" id="NF038305">
    <property type="entry name" value="HpsJ_fam"/>
    <property type="match status" value="1"/>
</dbReference>
<feature type="transmembrane region" description="Helical" evidence="1">
    <location>
        <begin position="91"/>
        <end position="110"/>
    </location>
</feature>
<dbReference type="KEGG" id="wna:KA717_28850"/>
<protein>
    <submittedName>
        <fullName evidence="2">HpsJ family protein</fullName>
    </submittedName>
</protein>
<dbReference type="AlphaFoldDB" id="A0A977KW90"/>
<dbReference type="InterPro" id="IPR047709">
    <property type="entry name" value="HpsJ-like"/>
</dbReference>
<keyword evidence="1" id="KW-1133">Transmembrane helix</keyword>
<keyword evidence="1" id="KW-0812">Transmembrane</keyword>
<proteinExistence type="predicted"/>
<gene>
    <name evidence="2" type="ORF">KA717_28850</name>
</gene>
<dbReference type="Proteomes" id="UP001065613">
    <property type="component" value="Chromosome"/>
</dbReference>
<dbReference type="EMBL" id="CP073041">
    <property type="protein sequence ID" value="UXE59720.1"/>
    <property type="molecule type" value="Genomic_DNA"/>
</dbReference>
<reference evidence="2" key="1">
    <citation type="submission" date="2021-04" db="EMBL/GenBank/DDBJ databases">
        <title>Genome sequence of Woronichinia naegeliana from Washington state freshwater lake bloom.</title>
        <authorList>
            <person name="Dreher T.W."/>
        </authorList>
    </citation>
    <scope>NUCLEOTIDE SEQUENCE</scope>
    <source>
        <strain evidence="2">WA131</strain>
    </source>
</reference>
<feature type="transmembrane region" description="Helical" evidence="1">
    <location>
        <begin position="246"/>
        <end position="267"/>
    </location>
</feature>
<evidence type="ECO:0000313" key="2">
    <source>
        <dbReference type="EMBL" id="UXE59720.1"/>
    </source>
</evidence>
<evidence type="ECO:0000256" key="1">
    <source>
        <dbReference type="SAM" id="Phobius"/>
    </source>
</evidence>
<name>A0A977KW90_9CYAN</name>
<feature type="transmembrane region" description="Helical" evidence="1">
    <location>
        <begin position="21"/>
        <end position="41"/>
    </location>
</feature>
<accession>A0A977KW90</accession>
<sequence length="272" mass="31056">MQTLFRVVTHTMNMKKIKRKINLFFSNLSTNFSFLFGRVSLNMALGNNKERHLIGILPIVGYAIVAMSFVDFVSVLFPLQLQNPDWELKTISTFVEQIWAFLIGLGFIFTRYFQENQGDIRSVELFFLRFIRWFILIMAIALLLMIPLVLLDTHRLLSFFNGQISTQKNNALKQVSQLETSLAQGDNPDQVRSFAKALNFPPEVLNLPAPELQKIIKTNIADAKTKITQEAAQTQKQQSINTWKSSVKSIIGIIITSLTSIIIWLKIGKAFK</sequence>
<feature type="transmembrane region" description="Helical" evidence="1">
    <location>
        <begin position="53"/>
        <end position="79"/>
    </location>
</feature>